<comment type="caution">
    <text evidence="1">The sequence shown here is derived from an EMBL/GenBank/DDBJ whole genome shotgun (WGS) entry which is preliminary data.</text>
</comment>
<dbReference type="EMBL" id="BOPH01000112">
    <property type="protein sequence ID" value="GIJ73245.1"/>
    <property type="molecule type" value="Genomic_DNA"/>
</dbReference>
<keyword evidence="2" id="KW-1185">Reference proteome</keyword>
<protein>
    <submittedName>
        <fullName evidence="1">Uncharacterized protein</fullName>
    </submittedName>
</protein>
<gene>
    <name evidence="1" type="ORF">Voc01_081620</name>
</gene>
<sequence>MAADLTSPAGQVLAADLVTPPPAGRWSGAGRFVGALVRVATDTANPEDAAARRDVLITRRDTGAELLRVDADTNGTADEALLTHVQNQLDTLPLGEFLDRWGIDPRSLNDQ</sequence>
<name>A0A8J4A3L1_9ACTN</name>
<accession>A0A8J4A3L1</accession>
<dbReference type="RefSeq" id="WP_203933069.1">
    <property type="nucleotide sequence ID" value="NZ_BOPH01000112.1"/>
</dbReference>
<reference evidence="1" key="1">
    <citation type="submission" date="2021-01" db="EMBL/GenBank/DDBJ databases">
        <title>Whole genome shotgun sequence of Virgisporangium ochraceum NBRC 16418.</title>
        <authorList>
            <person name="Komaki H."/>
            <person name="Tamura T."/>
        </authorList>
    </citation>
    <scope>NUCLEOTIDE SEQUENCE</scope>
    <source>
        <strain evidence="1">NBRC 16418</strain>
    </source>
</reference>
<proteinExistence type="predicted"/>
<organism evidence="1 2">
    <name type="scientific">Virgisporangium ochraceum</name>
    <dbReference type="NCBI Taxonomy" id="65505"/>
    <lineage>
        <taxon>Bacteria</taxon>
        <taxon>Bacillati</taxon>
        <taxon>Actinomycetota</taxon>
        <taxon>Actinomycetes</taxon>
        <taxon>Micromonosporales</taxon>
        <taxon>Micromonosporaceae</taxon>
        <taxon>Virgisporangium</taxon>
    </lineage>
</organism>
<evidence type="ECO:0000313" key="1">
    <source>
        <dbReference type="EMBL" id="GIJ73245.1"/>
    </source>
</evidence>
<dbReference type="AlphaFoldDB" id="A0A8J4A3L1"/>
<evidence type="ECO:0000313" key="2">
    <source>
        <dbReference type="Proteomes" id="UP000635606"/>
    </source>
</evidence>
<dbReference type="Proteomes" id="UP000635606">
    <property type="component" value="Unassembled WGS sequence"/>
</dbReference>